<protein>
    <submittedName>
        <fullName evidence="3">Uncharacterized protein</fullName>
    </submittedName>
</protein>
<feature type="compositionally biased region" description="Basic and acidic residues" evidence="2">
    <location>
        <begin position="890"/>
        <end position="908"/>
    </location>
</feature>
<feature type="region of interest" description="Disordered" evidence="2">
    <location>
        <begin position="488"/>
        <end position="507"/>
    </location>
</feature>
<feature type="region of interest" description="Disordered" evidence="2">
    <location>
        <begin position="798"/>
        <end position="908"/>
    </location>
</feature>
<gene>
    <name evidence="3" type="ORF">RCC_10803</name>
</gene>
<name>A0A2D3VAH0_9PEZI</name>
<accession>A0A2D3VAH0</accession>
<feature type="region of interest" description="Disordered" evidence="2">
    <location>
        <begin position="191"/>
        <end position="248"/>
    </location>
</feature>
<sequence>MDSQNRRSLGTLPRIMEEDLAEPVRCDIDRALGTEATRHPRNAFAEDGLRLHRHRLASNAFYQEQYALRKNTPPTMIHPALRYNTNLYDISQALPELSSVMPPHQPSLEMQQVSPRHARSSRDTTMSPFINAGFEERVPSPALKLAPSPNITPDVPTMRNRFEERVTSANQQEVSGRDDFVSVTRYSPKAANQEFGQHSRHSEDSQGKKVPASPKKSLLDRFRGSNRRGTAVPLQPLPSMSTADGSPSMPVKARAVLFATPQVNEVGRSPSKSKAFWSRRKPSVAEETKAQTPTSILKAPPHVARLPGHSRSHSLGYIDNSVPPTPLPKDTPPEEKARLEAAGVATIPLEDSTPTRYTGFMSLNNRASPSKFGGYGQRGNATLVAQPSVHSLRASVVPNAMDGEDFDQMKSRIDGLGLESFYLPQEENCQNAGAYSPSMYSPDVGGHPMSAFQRAAGYPHSPTTTGSTDTISPDMNISISYPELARDPSITSFMTPPSKTTKESDAVNSTDHNYLELMRHERVPPNRRGAIDVVINEVEDMLQGGEPSPSNSSLFAIPLGHASAQVSPLHLPSAVFNQQEYQHAPRDLQPVLADSDGNQILPATAYNPWDLQQQSNHSPNRETRLPRRLATQTKDKKSTSAMPGLQYDSGVDVDPKKSSAKLPTAVKHSLASSVRRSSAAGEEKYVVGASQSTDVRGATELGAIDVMGRGDHVKDLIAAYQQSAMGKRLSYLEESFKQDAIQERMRLEQDAIQERKRLEQERKRLEQEALFDQRLASLEIHRFNHEPSPTKCYETLEAVGQRKSQRKSLGPSHPVSDQKKMREPKFLPLTNSPGHRADTKRISTGEARDFYQNQLKDAPVMNSGNVDTSADARRDHAPSTTPKPSLSRVEAAEEEPRVPESRSESKKILHLQRKLDLQQKWIEEAMARMEALESQAQEAKK</sequence>
<dbReference type="STRING" id="112498.A0A2D3VAH0"/>
<evidence type="ECO:0000313" key="3">
    <source>
        <dbReference type="EMBL" id="CZT25073.1"/>
    </source>
</evidence>
<feature type="coiled-coil region" evidence="1">
    <location>
        <begin position="737"/>
        <end position="775"/>
    </location>
</feature>
<evidence type="ECO:0000313" key="4">
    <source>
        <dbReference type="Proteomes" id="UP000225277"/>
    </source>
</evidence>
<keyword evidence="1" id="KW-0175">Coiled coil</keyword>
<feature type="unsure residue" description="I or L" evidence="3">
    <location>
        <position position="349"/>
    </location>
</feature>
<feature type="compositionally biased region" description="Basic and acidic residues" evidence="2">
    <location>
        <begin position="835"/>
        <end position="849"/>
    </location>
</feature>
<dbReference type="OrthoDB" id="3641158at2759"/>
<organism evidence="3 4">
    <name type="scientific">Ramularia collo-cygni</name>
    <dbReference type="NCBI Taxonomy" id="112498"/>
    <lineage>
        <taxon>Eukaryota</taxon>
        <taxon>Fungi</taxon>
        <taxon>Dikarya</taxon>
        <taxon>Ascomycota</taxon>
        <taxon>Pezizomycotina</taxon>
        <taxon>Dothideomycetes</taxon>
        <taxon>Dothideomycetidae</taxon>
        <taxon>Mycosphaerellales</taxon>
        <taxon>Mycosphaerellaceae</taxon>
        <taxon>Ramularia</taxon>
    </lineage>
</organism>
<dbReference type="EMBL" id="FJUY01000024">
    <property type="protein sequence ID" value="CZT25073.1"/>
    <property type="molecule type" value="Genomic_DNA"/>
</dbReference>
<evidence type="ECO:0000256" key="2">
    <source>
        <dbReference type="SAM" id="MobiDB-lite"/>
    </source>
</evidence>
<dbReference type="Proteomes" id="UP000225277">
    <property type="component" value="Unassembled WGS sequence"/>
</dbReference>
<evidence type="ECO:0000256" key="1">
    <source>
        <dbReference type="SAM" id="Coils"/>
    </source>
</evidence>
<feature type="compositionally biased region" description="Basic and acidic residues" evidence="2">
    <location>
        <begin position="816"/>
        <end position="825"/>
    </location>
</feature>
<feature type="region of interest" description="Disordered" evidence="2">
    <location>
        <begin position="606"/>
        <end position="665"/>
    </location>
</feature>
<proteinExistence type="predicted"/>
<keyword evidence="4" id="KW-1185">Reference proteome</keyword>
<reference evidence="3 4" key="1">
    <citation type="submission" date="2016-03" db="EMBL/GenBank/DDBJ databases">
        <authorList>
            <person name="Ploux O."/>
        </authorList>
    </citation>
    <scope>NUCLEOTIDE SEQUENCE [LARGE SCALE GENOMIC DNA]</scope>
    <source>
        <strain evidence="3 4">URUG2</strain>
    </source>
</reference>
<feature type="region of interest" description="Disordered" evidence="2">
    <location>
        <begin position="267"/>
        <end position="293"/>
    </location>
</feature>
<feature type="compositionally biased region" description="Polar residues" evidence="2">
    <location>
        <begin position="489"/>
        <end position="499"/>
    </location>
</feature>
<dbReference type="AlphaFoldDB" id="A0A2D3VAH0"/>